<evidence type="ECO:0000313" key="3">
    <source>
        <dbReference type="EMBL" id="GBN95852.1"/>
    </source>
</evidence>
<accession>A0A4Y2T5G4</accession>
<dbReference type="Proteomes" id="UP000499080">
    <property type="component" value="Unassembled WGS sequence"/>
</dbReference>
<evidence type="ECO:0000313" key="4">
    <source>
        <dbReference type="Proteomes" id="UP000499080"/>
    </source>
</evidence>
<dbReference type="EMBL" id="BGPR01026264">
    <property type="protein sequence ID" value="GBN95834.1"/>
    <property type="molecule type" value="Genomic_DNA"/>
</dbReference>
<reference evidence="3 4" key="1">
    <citation type="journal article" date="2019" name="Sci. Rep.">
        <title>Orb-weaving spider Araneus ventricosus genome elucidates the spidroin gene catalogue.</title>
        <authorList>
            <person name="Kono N."/>
            <person name="Nakamura H."/>
            <person name="Ohtoshi R."/>
            <person name="Moran D.A.P."/>
            <person name="Shinohara A."/>
            <person name="Yoshida Y."/>
            <person name="Fujiwara M."/>
            <person name="Mori M."/>
            <person name="Tomita M."/>
            <person name="Arakawa K."/>
        </authorList>
    </citation>
    <scope>NUCLEOTIDE SEQUENCE [LARGE SCALE GENOMIC DNA]</scope>
</reference>
<sequence>MGGPWWPSGKASAFGPEGPRPETRFHRRSAVHEACCTPNHTQPNVLPLVWHGEGVPAQVSSSSSDRGSKLLGPSQNSTRVASKWDVNKTKPNLIHYMRASCLFGGFSEEAGSHLCFA</sequence>
<organism evidence="3 4">
    <name type="scientific">Araneus ventricosus</name>
    <name type="common">Orbweaver spider</name>
    <name type="synonym">Epeira ventricosa</name>
    <dbReference type="NCBI Taxonomy" id="182803"/>
    <lineage>
        <taxon>Eukaryota</taxon>
        <taxon>Metazoa</taxon>
        <taxon>Ecdysozoa</taxon>
        <taxon>Arthropoda</taxon>
        <taxon>Chelicerata</taxon>
        <taxon>Arachnida</taxon>
        <taxon>Araneae</taxon>
        <taxon>Araneomorphae</taxon>
        <taxon>Entelegynae</taxon>
        <taxon>Araneoidea</taxon>
        <taxon>Araneidae</taxon>
        <taxon>Araneus</taxon>
    </lineage>
</organism>
<name>A0A4Y2T5G4_ARAVE</name>
<feature type="region of interest" description="Disordered" evidence="1">
    <location>
        <begin position="55"/>
        <end position="83"/>
    </location>
</feature>
<protein>
    <submittedName>
        <fullName evidence="3">Uncharacterized protein</fullName>
    </submittedName>
</protein>
<dbReference type="EMBL" id="BGPR01026274">
    <property type="protein sequence ID" value="GBN95852.1"/>
    <property type="molecule type" value="Genomic_DNA"/>
</dbReference>
<feature type="region of interest" description="Disordered" evidence="1">
    <location>
        <begin position="1"/>
        <end position="23"/>
    </location>
</feature>
<gene>
    <name evidence="2" type="ORF">AVEN_15063_1</name>
    <name evidence="3" type="ORF">AVEN_268557_1</name>
</gene>
<proteinExistence type="predicted"/>
<dbReference type="AlphaFoldDB" id="A0A4Y2T5G4"/>
<comment type="caution">
    <text evidence="3">The sequence shown here is derived from an EMBL/GenBank/DDBJ whole genome shotgun (WGS) entry which is preliminary data.</text>
</comment>
<keyword evidence="4" id="KW-1185">Reference proteome</keyword>
<evidence type="ECO:0000256" key="1">
    <source>
        <dbReference type="SAM" id="MobiDB-lite"/>
    </source>
</evidence>
<evidence type="ECO:0000313" key="2">
    <source>
        <dbReference type="EMBL" id="GBN95834.1"/>
    </source>
</evidence>